<reference evidence="1" key="2">
    <citation type="submission" date="2021-01" db="EMBL/GenBank/DDBJ databases">
        <authorList>
            <person name="Hahn C.R."/>
            <person name="Youssef N.H."/>
            <person name="Elshahed M."/>
        </authorList>
    </citation>
    <scope>NUCLEOTIDE SEQUENCE</scope>
    <source>
        <strain evidence="1">Zod_Metabat.24</strain>
    </source>
</reference>
<accession>A0A9D8KJ19</accession>
<protein>
    <submittedName>
        <fullName evidence="1">Uncharacterized protein</fullName>
    </submittedName>
</protein>
<organism evidence="1 2">
    <name type="scientific">Candidatus Zymogenus saltonus</name>
    <dbReference type="NCBI Taxonomy" id="2844893"/>
    <lineage>
        <taxon>Bacteria</taxon>
        <taxon>Deltaproteobacteria</taxon>
        <taxon>Candidatus Zymogenia</taxon>
        <taxon>Candidatus Zymogeniales</taxon>
        <taxon>Candidatus Zymogenaceae</taxon>
        <taxon>Candidatus Zymogenus</taxon>
    </lineage>
</organism>
<evidence type="ECO:0000313" key="2">
    <source>
        <dbReference type="Proteomes" id="UP000809273"/>
    </source>
</evidence>
<dbReference type="EMBL" id="JAFGIX010000082">
    <property type="protein sequence ID" value="MBN1574558.1"/>
    <property type="molecule type" value="Genomic_DNA"/>
</dbReference>
<name>A0A9D8KJ19_9DELT</name>
<proteinExistence type="predicted"/>
<dbReference type="Proteomes" id="UP000809273">
    <property type="component" value="Unassembled WGS sequence"/>
</dbReference>
<dbReference type="AlphaFoldDB" id="A0A9D8KJ19"/>
<evidence type="ECO:0000313" key="1">
    <source>
        <dbReference type="EMBL" id="MBN1574558.1"/>
    </source>
</evidence>
<sequence length="418" mass="44383">MANKLKKSKVINDSSANGGTMDVVDVKNNAIENLFPHVTEEERTTGLLRYRKFFIKKETGDLVYAKLFLAYLSVGPDYYRIKEGTDTDTQADAVGYTDWAGAGEPVAALTSTSGNTTPFEVTYDNPDGVYIGSKIIVLDRDTGSEKYLNVTNVSWVDNVATITTDEDCGEAHDIKTQGAVEGTVAENFDVDGLTLVISINGGADQIIDLEDDGRTAAQVVDQINAQLVGGTAYVHDTNKVGIETDYYYSDNSVKVQSDSTADTVLGLDNSIHYGTDGTVISTVLELGTIAAAHTAPVKSSALGTIDESGNPIQDDDVGAVVDDWTITFTDDYGAFSCVGTLSGTLPPGDISADYSPANEGGSYFTIPSAFWGGTWVTGDTLTFSTTPSSKGIWIEEIVLALSPAYPNNRVAIALRGGS</sequence>
<gene>
    <name evidence="1" type="ORF">JW984_15280</name>
</gene>
<reference evidence="1" key="1">
    <citation type="journal article" date="2021" name="Environ. Microbiol.">
        <title>Genomic characterization of three novel Desulfobacterota classes expand the metabolic and phylogenetic diversity of the phylum.</title>
        <authorList>
            <person name="Murphy C.L."/>
            <person name="Biggerstaff J."/>
            <person name="Eichhorn A."/>
            <person name="Ewing E."/>
            <person name="Shahan R."/>
            <person name="Soriano D."/>
            <person name="Stewart S."/>
            <person name="VanMol K."/>
            <person name="Walker R."/>
            <person name="Walters P."/>
            <person name="Elshahed M.S."/>
            <person name="Youssef N.H."/>
        </authorList>
    </citation>
    <scope>NUCLEOTIDE SEQUENCE</scope>
    <source>
        <strain evidence="1">Zod_Metabat.24</strain>
    </source>
</reference>
<comment type="caution">
    <text evidence="1">The sequence shown here is derived from an EMBL/GenBank/DDBJ whole genome shotgun (WGS) entry which is preliminary data.</text>
</comment>